<keyword evidence="4" id="KW-0808">Transferase</keyword>
<dbReference type="Proteomes" id="UP000583101">
    <property type="component" value="Unassembled WGS sequence"/>
</dbReference>
<dbReference type="AlphaFoldDB" id="A0A4Y8AB55"/>
<accession>A0A4Y8AB55</accession>
<dbReference type="SUPFAM" id="SSF53756">
    <property type="entry name" value="UDP-Glycosyltransferase/glycogen phosphorylase"/>
    <property type="match status" value="1"/>
</dbReference>
<dbReference type="Pfam" id="PF13439">
    <property type="entry name" value="Glyco_transf_4"/>
    <property type="match status" value="1"/>
</dbReference>
<dbReference type="EMBL" id="JACIEG010000004">
    <property type="protein sequence ID" value="MBB3969687.1"/>
    <property type="molecule type" value="Genomic_DNA"/>
</dbReference>
<comment type="caution">
    <text evidence="4">The sequence shown here is derived from an EMBL/GenBank/DDBJ whole genome shotgun (WGS) entry which is preliminary data.</text>
</comment>
<evidence type="ECO:0000313" key="5">
    <source>
        <dbReference type="Proteomes" id="UP000297248"/>
    </source>
</evidence>
<evidence type="ECO:0000313" key="3">
    <source>
        <dbReference type="EMBL" id="MBB3969687.1"/>
    </source>
</evidence>
<evidence type="ECO:0000313" key="4">
    <source>
        <dbReference type="EMBL" id="TEW65071.1"/>
    </source>
</evidence>
<reference evidence="4" key="2">
    <citation type="submission" date="2019-03" db="EMBL/GenBank/DDBJ databases">
        <authorList>
            <person name="Yan Y.-Q."/>
            <person name="Du Z.-J."/>
        </authorList>
    </citation>
    <scope>NUCLEOTIDE SEQUENCE</scope>
    <source>
        <strain evidence="4">PP-F2FG21</strain>
    </source>
</reference>
<reference evidence="3 6" key="3">
    <citation type="submission" date="2020-08" db="EMBL/GenBank/DDBJ databases">
        <title>Genomic Encyclopedia of Type Strains, Phase IV (KMG-IV): sequencing the most valuable type-strain genomes for metagenomic binning, comparative biology and taxonomic classification.</title>
        <authorList>
            <person name="Goeker M."/>
        </authorList>
    </citation>
    <scope>NUCLEOTIDE SEQUENCE [LARGE SCALE GENOMIC DNA]</scope>
    <source>
        <strain evidence="3 6">DSM 100995</strain>
    </source>
</reference>
<dbReference type="EMBL" id="SNQG01000005">
    <property type="protein sequence ID" value="TEW65071.1"/>
    <property type="molecule type" value="Genomic_DNA"/>
</dbReference>
<keyword evidence="6" id="KW-1185">Reference proteome</keyword>
<dbReference type="Pfam" id="PF00534">
    <property type="entry name" value="Glycos_transf_1"/>
    <property type="match status" value="1"/>
</dbReference>
<dbReference type="PANTHER" id="PTHR12526:SF630">
    <property type="entry name" value="GLYCOSYLTRANSFERASE"/>
    <property type="match status" value="1"/>
</dbReference>
<gene>
    <name evidence="4" type="ORF">E2R65_14235</name>
    <name evidence="3" type="ORF">GGR35_002300</name>
</gene>
<evidence type="ECO:0000313" key="6">
    <source>
        <dbReference type="Proteomes" id="UP000583101"/>
    </source>
</evidence>
<dbReference type="Gene3D" id="3.40.50.2000">
    <property type="entry name" value="Glycogen Phosphorylase B"/>
    <property type="match status" value="2"/>
</dbReference>
<protein>
    <submittedName>
        <fullName evidence="3 4">Glycosyltransferase</fullName>
    </submittedName>
</protein>
<dbReference type="RefSeq" id="WP_134337146.1">
    <property type="nucleotide sequence ID" value="NZ_BMCZ01000005.1"/>
</dbReference>
<evidence type="ECO:0000259" key="1">
    <source>
        <dbReference type="Pfam" id="PF00534"/>
    </source>
</evidence>
<dbReference type="Proteomes" id="UP000297248">
    <property type="component" value="Unassembled WGS sequence"/>
</dbReference>
<sequence>MKVLLVNTFYYPAFDGGAEISVKLLAEGIYNNGHKAYVLTTGLTNRVYRVNGVIVISIKQKNIFNSYARDNKPLPFKLIWHLIDSCNIFYHFKVIALIKKIKPALVHTNNIQGFSPFLWLTIKSQKIPLIHSMRDYYMLCFKCNMFNGDNKANCEGLCGICKVTHTIKKNFFKYPDHFIGISQFILNKYKAYVNISKSTSVIYNAVNNHIARVDKIQAKKLHFGFIGRIARDKGVEYLVDELAKLSKHQKTEFKITFAGKGDPEFLQQIKKKLQGIECRFLGVVSPEVFYGQIDVLLVPALWNEPFGRIVIESLSYSVPVCQSDRGGLKELYNPQNSWMFSPKDGELFNLLSNILNNVDQVWQKKSKCADGLEKFSHENYINNHLEVYRQLTSNKPESSKAGDLPALLTKMDYLPER</sequence>
<name>A0A4Y8AB55_9SPHI</name>
<dbReference type="InterPro" id="IPR028098">
    <property type="entry name" value="Glyco_trans_4-like_N"/>
</dbReference>
<dbReference type="InterPro" id="IPR001296">
    <property type="entry name" value="Glyco_trans_1"/>
</dbReference>
<dbReference type="PANTHER" id="PTHR12526">
    <property type="entry name" value="GLYCOSYLTRANSFERASE"/>
    <property type="match status" value="1"/>
</dbReference>
<dbReference type="GO" id="GO:0016757">
    <property type="term" value="F:glycosyltransferase activity"/>
    <property type="evidence" value="ECO:0007669"/>
    <property type="project" value="InterPro"/>
</dbReference>
<evidence type="ECO:0000259" key="2">
    <source>
        <dbReference type="Pfam" id="PF13439"/>
    </source>
</evidence>
<feature type="domain" description="Glycosyltransferase subfamily 4-like N-terminal" evidence="2">
    <location>
        <begin position="16"/>
        <end position="207"/>
    </location>
</feature>
<feature type="domain" description="Glycosyl transferase family 1" evidence="1">
    <location>
        <begin position="214"/>
        <end position="344"/>
    </location>
</feature>
<reference evidence="4 5" key="1">
    <citation type="journal article" date="2016" name="Int. J. Syst. Evol. Microbiol.">
        <title>Proposal of Mucilaginibacter phyllosphaerae sp. nov. isolated from the phyllosphere of Galium album.</title>
        <authorList>
            <person name="Aydogan E.L."/>
            <person name="Busse H.J."/>
            <person name="Moser G."/>
            <person name="Muller C."/>
            <person name="Kampfer P."/>
            <person name="Glaeser S.P."/>
        </authorList>
    </citation>
    <scope>NUCLEOTIDE SEQUENCE [LARGE SCALE GENOMIC DNA]</scope>
    <source>
        <strain evidence="4 5">PP-F2FG21</strain>
    </source>
</reference>
<organism evidence="4 5">
    <name type="scientific">Mucilaginibacter phyllosphaerae</name>
    <dbReference type="NCBI Taxonomy" id="1812349"/>
    <lineage>
        <taxon>Bacteria</taxon>
        <taxon>Pseudomonadati</taxon>
        <taxon>Bacteroidota</taxon>
        <taxon>Sphingobacteriia</taxon>
        <taxon>Sphingobacteriales</taxon>
        <taxon>Sphingobacteriaceae</taxon>
        <taxon>Mucilaginibacter</taxon>
    </lineage>
</organism>
<dbReference type="OrthoDB" id="9787111at2"/>
<proteinExistence type="predicted"/>